<reference evidence="1 2" key="1">
    <citation type="submission" date="2010-04" db="EMBL/GenBank/DDBJ databases">
        <authorList>
            <person name="Qin X."/>
            <person name="Bachman B."/>
            <person name="Battles P."/>
            <person name="Bell A."/>
            <person name="Bess C."/>
            <person name="Bickham C."/>
            <person name="Chaboub L."/>
            <person name="Chen D."/>
            <person name="Coyle M."/>
            <person name="Deiros D.R."/>
            <person name="Dinh H."/>
            <person name="Forbes L."/>
            <person name="Fowler G."/>
            <person name="Francisco L."/>
            <person name="Fu Q."/>
            <person name="Gubbala S."/>
            <person name="Hale W."/>
            <person name="Han Y."/>
            <person name="Hemphill L."/>
            <person name="Highlander S.K."/>
            <person name="Hirani K."/>
            <person name="Hogues M."/>
            <person name="Jackson L."/>
            <person name="Jakkamsetti A."/>
            <person name="Javaid M."/>
            <person name="Jiang H."/>
            <person name="Korchina V."/>
            <person name="Kovar C."/>
            <person name="Lara F."/>
            <person name="Lee S."/>
            <person name="Mata R."/>
            <person name="Mathew T."/>
            <person name="Moen C."/>
            <person name="Morales K."/>
            <person name="Munidasa M."/>
            <person name="Nazareth L."/>
            <person name="Ngo R."/>
            <person name="Nguyen L."/>
            <person name="Okwuonu G."/>
            <person name="Ongeri F."/>
            <person name="Patil S."/>
            <person name="Petrosino J."/>
            <person name="Pham C."/>
            <person name="Pham P."/>
            <person name="Pu L.-L."/>
            <person name="Puazo M."/>
            <person name="Raj R."/>
            <person name="Reid J."/>
            <person name="Rouhana J."/>
            <person name="Saada N."/>
            <person name="Shang Y."/>
            <person name="Simmons D."/>
            <person name="Thornton R."/>
            <person name="Warren J."/>
            <person name="Weissenberger G."/>
            <person name="Zhang J."/>
            <person name="Zhang L."/>
            <person name="Zhou C."/>
            <person name="Zhu D."/>
            <person name="Muzny D."/>
            <person name="Worley K."/>
            <person name="Gibbs R."/>
        </authorList>
    </citation>
    <scope>NUCLEOTIDE SEQUENCE [LARGE SCALE GENOMIC DNA]</scope>
    <source>
        <strain evidence="1 2">ATCC 49957</strain>
    </source>
</reference>
<evidence type="ECO:0000313" key="2">
    <source>
        <dbReference type="Proteomes" id="UP000005324"/>
    </source>
</evidence>
<dbReference type="PROSITE" id="PS51257">
    <property type="entry name" value="PROKAR_LIPOPROTEIN"/>
    <property type="match status" value="1"/>
</dbReference>
<dbReference type="RefSeq" id="WP_007003192.1">
    <property type="nucleotide sequence ID" value="NZ_GG770777.1"/>
</dbReference>
<dbReference type="Proteomes" id="UP000005324">
    <property type="component" value="Unassembled WGS sequence"/>
</dbReference>
<dbReference type="AlphaFoldDB" id="D5RSV0"/>
<accession>D5RSV0</accession>
<dbReference type="OrthoDB" id="8443104at2"/>
<proteinExistence type="predicted"/>
<name>D5RSV0_9PROT</name>
<evidence type="ECO:0000313" key="1">
    <source>
        <dbReference type="EMBL" id="EFH09624.1"/>
    </source>
</evidence>
<organism evidence="1 2">
    <name type="scientific">Pseudoroseomonas cervicalis ATCC 49957</name>
    <dbReference type="NCBI Taxonomy" id="525371"/>
    <lineage>
        <taxon>Bacteria</taxon>
        <taxon>Pseudomonadati</taxon>
        <taxon>Pseudomonadota</taxon>
        <taxon>Alphaproteobacteria</taxon>
        <taxon>Acetobacterales</taxon>
        <taxon>Roseomonadaceae</taxon>
        <taxon>Roseomonas</taxon>
    </lineage>
</organism>
<sequence length="112" mass="11308">MVKARNLRGGAMAAMGAALLLAGCGGGDRGNPLLDSKAPCPAISILSDGADLTRFRSGGGRDLTAMELNASISGYQASCDFAPRGGGLDVTLKPSFLVERGPAAQSRVAELT</sequence>
<keyword evidence="2" id="KW-1185">Reference proteome</keyword>
<comment type="caution">
    <text evidence="1">The sequence shown here is derived from an EMBL/GenBank/DDBJ whole genome shotgun (WGS) entry which is preliminary data.</text>
</comment>
<gene>
    <name evidence="1" type="ORF">HMPREF0731_4162</name>
</gene>
<dbReference type="EMBL" id="ADVL01000759">
    <property type="protein sequence ID" value="EFH09624.1"/>
    <property type="molecule type" value="Genomic_DNA"/>
</dbReference>
<protein>
    <submittedName>
        <fullName evidence="1">Uncharacterized protein</fullName>
    </submittedName>
</protein>
<dbReference type="HOGENOM" id="CLU_2143948_0_0_5"/>